<proteinExistence type="predicted"/>
<protein>
    <submittedName>
        <fullName evidence="2">Uncharacterized protein</fullName>
    </submittedName>
</protein>
<name>A0AAW0B8X2_9AGAR</name>
<sequence>MLQGSRFPENNTGSAGEFITHKGNEGGTESQAIDPKWAEADGSMTLLDGEADEDHLAPNHSPPSEGIPHRHVDTFQSPGHVVTAVDQANTPPGGNPGSTSNTAVPAEGNNNLLTRLTKFCGGMDFRP</sequence>
<evidence type="ECO:0000313" key="2">
    <source>
        <dbReference type="EMBL" id="KAK7022585.1"/>
    </source>
</evidence>
<evidence type="ECO:0000313" key="3">
    <source>
        <dbReference type="Proteomes" id="UP001362999"/>
    </source>
</evidence>
<comment type="caution">
    <text evidence="2">The sequence shown here is derived from an EMBL/GenBank/DDBJ whole genome shotgun (WGS) entry which is preliminary data.</text>
</comment>
<accession>A0AAW0B8X2</accession>
<dbReference type="Proteomes" id="UP001362999">
    <property type="component" value="Unassembled WGS sequence"/>
</dbReference>
<feature type="region of interest" description="Disordered" evidence="1">
    <location>
        <begin position="51"/>
        <end position="74"/>
    </location>
</feature>
<gene>
    <name evidence="2" type="ORF">R3P38DRAFT_3195981</name>
</gene>
<feature type="region of interest" description="Disordered" evidence="1">
    <location>
        <begin position="86"/>
        <end position="107"/>
    </location>
</feature>
<dbReference type="AlphaFoldDB" id="A0AAW0B8X2"/>
<keyword evidence="3" id="KW-1185">Reference proteome</keyword>
<dbReference type="EMBL" id="JAWWNJ010000037">
    <property type="protein sequence ID" value="KAK7022585.1"/>
    <property type="molecule type" value="Genomic_DNA"/>
</dbReference>
<feature type="region of interest" description="Disordered" evidence="1">
    <location>
        <begin position="1"/>
        <end position="33"/>
    </location>
</feature>
<organism evidence="2 3">
    <name type="scientific">Favolaschia claudopus</name>
    <dbReference type="NCBI Taxonomy" id="2862362"/>
    <lineage>
        <taxon>Eukaryota</taxon>
        <taxon>Fungi</taxon>
        <taxon>Dikarya</taxon>
        <taxon>Basidiomycota</taxon>
        <taxon>Agaricomycotina</taxon>
        <taxon>Agaricomycetes</taxon>
        <taxon>Agaricomycetidae</taxon>
        <taxon>Agaricales</taxon>
        <taxon>Marasmiineae</taxon>
        <taxon>Mycenaceae</taxon>
        <taxon>Favolaschia</taxon>
    </lineage>
</organism>
<evidence type="ECO:0000256" key="1">
    <source>
        <dbReference type="SAM" id="MobiDB-lite"/>
    </source>
</evidence>
<reference evidence="2 3" key="1">
    <citation type="journal article" date="2024" name="J Genomics">
        <title>Draft genome sequencing and assembly of Favolaschia claudopus CIRM-BRFM 2984 isolated from oak limbs.</title>
        <authorList>
            <person name="Navarro D."/>
            <person name="Drula E."/>
            <person name="Chaduli D."/>
            <person name="Cazenave R."/>
            <person name="Ahrendt S."/>
            <person name="Wang J."/>
            <person name="Lipzen A."/>
            <person name="Daum C."/>
            <person name="Barry K."/>
            <person name="Grigoriev I.V."/>
            <person name="Favel A."/>
            <person name="Rosso M.N."/>
            <person name="Martin F."/>
        </authorList>
    </citation>
    <scope>NUCLEOTIDE SEQUENCE [LARGE SCALE GENOMIC DNA]</scope>
    <source>
        <strain evidence="2 3">CIRM-BRFM 2984</strain>
    </source>
</reference>